<dbReference type="Pfam" id="PF08240">
    <property type="entry name" value="ADH_N"/>
    <property type="match status" value="1"/>
</dbReference>
<evidence type="ECO:0000256" key="3">
    <source>
        <dbReference type="ARBA" id="ARBA00023002"/>
    </source>
</evidence>
<keyword evidence="3" id="KW-0560">Oxidoreductase</keyword>
<dbReference type="NCBIfam" id="NF007489">
    <property type="entry name" value="PRK10083.1"/>
    <property type="match status" value="1"/>
</dbReference>
<dbReference type="PANTHER" id="PTHR43401:SF2">
    <property type="entry name" value="L-THREONINE 3-DEHYDROGENASE"/>
    <property type="match status" value="1"/>
</dbReference>
<reference evidence="6 7" key="1">
    <citation type="submission" date="2023-04" db="EMBL/GenBank/DDBJ databases">
        <title>A long-awaited taxogenomic arrangement of the family Halomonadaceae.</title>
        <authorList>
            <person name="De La Haba R."/>
            <person name="Chuvochina M."/>
            <person name="Wittouck S."/>
            <person name="Arahal D.R."/>
            <person name="Sanchez-Porro C."/>
            <person name="Hugenholtz P."/>
            <person name="Ventosa A."/>
        </authorList>
    </citation>
    <scope>NUCLEOTIDE SEQUENCE [LARGE SCALE GENOMIC DNA]</scope>
    <source>
        <strain evidence="6 7">DSM 22428</strain>
    </source>
</reference>
<keyword evidence="7" id="KW-1185">Reference proteome</keyword>
<dbReference type="InterPro" id="IPR011032">
    <property type="entry name" value="GroES-like_sf"/>
</dbReference>
<dbReference type="Pfam" id="PF00107">
    <property type="entry name" value="ADH_zinc_N"/>
    <property type="match status" value="1"/>
</dbReference>
<sequence length="343" mass="36947">MKVFEVRAPHEASLIERERPAPAAGEVEIKVAFVGICGSDMHILHGDNAFVRYPRVIGHEFSGTVATVGDGVTGWTEGERVCVDPVISCGTCYPCRINRPNVCRALNVIGVHRDGGFEQYVRVPAANLYHVPESIPLDQAALVEPYSIASNVLSNMGVHAGDSLLIVGAGVIGMTVLQVARALGIERITVADILDDRLDAAIELGATHTINSARDDLEARVDALTDGEGMNLIVDAACHPALLPQMVRMASAAGRLGLLGFSSAASELVQLEVIKKELTLVGSRLNSRQFPTVIELLETGRLDASRLISHRMPFEAMPEALSLIEQHPEQTRKVLIEIDTTLE</sequence>
<evidence type="ECO:0000256" key="1">
    <source>
        <dbReference type="ARBA" id="ARBA00022723"/>
    </source>
</evidence>
<gene>
    <name evidence="6" type="ORF">QC825_08795</name>
</gene>
<dbReference type="InterPro" id="IPR050129">
    <property type="entry name" value="Zn_alcohol_dh"/>
</dbReference>
<keyword evidence="2 4" id="KW-0862">Zinc</keyword>
<dbReference type="Gene3D" id="3.90.180.10">
    <property type="entry name" value="Medium-chain alcohol dehydrogenases, catalytic domain"/>
    <property type="match status" value="1"/>
</dbReference>
<dbReference type="SUPFAM" id="SSF50129">
    <property type="entry name" value="GroES-like"/>
    <property type="match status" value="1"/>
</dbReference>
<dbReference type="RefSeq" id="WP_251594593.1">
    <property type="nucleotide sequence ID" value="NZ_JAMLJI010000004.1"/>
</dbReference>
<proteinExistence type="inferred from homology"/>
<dbReference type="InterPro" id="IPR002328">
    <property type="entry name" value="ADH_Zn_CS"/>
</dbReference>
<keyword evidence="1 4" id="KW-0479">Metal-binding</keyword>
<dbReference type="Gene3D" id="3.40.50.720">
    <property type="entry name" value="NAD(P)-binding Rossmann-like Domain"/>
    <property type="match status" value="1"/>
</dbReference>
<comment type="cofactor">
    <cofactor evidence="4">
        <name>Zn(2+)</name>
        <dbReference type="ChEBI" id="CHEBI:29105"/>
    </cofactor>
</comment>
<evidence type="ECO:0000313" key="6">
    <source>
        <dbReference type="EMBL" id="MDR5896167.1"/>
    </source>
</evidence>
<organism evidence="6 7">
    <name type="scientific">Larsenimonas suaedae</name>
    <dbReference type="NCBI Taxonomy" id="1851019"/>
    <lineage>
        <taxon>Bacteria</taxon>
        <taxon>Pseudomonadati</taxon>
        <taxon>Pseudomonadota</taxon>
        <taxon>Gammaproteobacteria</taxon>
        <taxon>Oceanospirillales</taxon>
        <taxon>Halomonadaceae</taxon>
        <taxon>Larsenimonas</taxon>
    </lineage>
</organism>
<dbReference type="CDD" id="cd08261">
    <property type="entry name" value="Zn_ADH7"/>
    <property type="match status" value="1"/>
</dbReference>
<dbReference type="PANTHER" id="PTHR43401">
    <property type="entry name" value="L-THREONINE 3-DEHYDROGENASE"/>
    <property type="match status" value="1"/>
</dbReference>
<evidence type="ECO:0000256" key="4">
    <source>
        <dbReference type="RuleBase" id="RU361277"/>
    </source>
</evidence>
<dbReference type="InterPro" id="IPR036291">
    <property type="entry name" value="NAD(P)-bd_dom_sf"/>
</dbReference>
<dbReference type="InterPro" id="IPR020843">
    <property type="entry name" value="ER"/>
</dbReference>
<name>A0ABU1GVU3_9GAMM</name>
<accession>A0ABU1GVU3</accession>
<dbReference type="InterPro" id="IPR013149">
    <property type="entry name" value="ADH-like_C"/>
</dbReference>
<dbReference type="SMART" id="SM00829">
    <property type="entry name" value="PKS_ER"/>
    <property type="match status" value="1"/>
</dbReference>
<evidence type="ECO:0000313" key="7">
    <source>
        <dbReference type="Proteomes" id="UP001269375"/>
    </source>
</evidence>
<feature type="domain" description="Enoyl reductase (ER)" evidence="5">
    <location>
        <begin position="7"/>
        <end position="336"/>
    </location>
</feature>
<dbReference type="Proteomes" id="UP001269375">
    <property type="component" value="Unassembled WGS sequence"/>
</dbReference>
<comment type="similarity">
    <text evidence="4">Belongs to the zinc-containing alcohol dehydrogenase family.</text>
</comment>
<protein>
    <submittedName>
        <fullName evidence="6">Zn-dependent oxidoreductase</fullName>
    </submittedName>
</protein>
<dbReference type="PROSITE" id="PS00059">
    <property type="entry name" value="ADH_ZINC"/>
    <property type="match status" value="1"/>
</dbReference>
<evidence type="ECO:0000256" key="2">
    <source>
        <dbReference type="ARBA" id="ARBA00022833"/>
    </source>
</evidence>
<evidence type="ECO:0000259" key="5">
    <source>
        <dbReference type="SMART" id="SM00829"/>
    </source>
</evidence>
<dbReference type="SUPFAM" id="SSF51735">
    <property type="entry name" value="NAD(P)-binding Rossmann-fold domains"/>
    <property type="match status" value="1"/>
</dbReference>
<dbReference type="EMBL" id="JARWAO010000004">
    <property type="protein sequence ID" value="MDR5896167.1"/>
    <property type="molecule type" value="Genomic_DNA"/>
</dbReference>
<comment type="caution">
    <text evidence="6">The sequence shown here is derived from an EMBL/GenBank/DDBJ whole genome shotgun (WGS) entry which is preliminary data.</text>
</comment>
<dbReference type="InterPro" id="IPR013154">
    <property type="entry name" value="ADH-like_N"/>
</dbReference>